<dbReference type="EMBL" id="BJXB01000011">
    <property type="protein sequence ID" value="GEM47113.1"/>
    <property type="molecule type" value="Genomic_DNA"/>
</dbReference>
<dbReference type="OrthoDB" id="9968081at2"/>
<name>A0A511N2P4_DEIC1</name>
<dbReference type="Proteomes" id="UP000321306">
    <property type="component" value="Unassembled WGS sequence"/>
</dbReference>
<sequence length="86" mass="9960">MVSTFRFRVITDALENNTTQLAQKIESLTGRKVKVNGNKDYLDLNPLHHKGFEIQLEATREEAQKFYEVMQQHTRIESLGGKPQSR</sequence>
<protein>
    <submittedName>
        <fullName evidence="1">Uncharacterized protein</fullName>
    </submittedName>
</protein>
<comment type="caution">
    <text evidence="1">The sequence shown here is derived from an EMBL/GenBank/DDBJ whole genome shotgun (WGS) entry which is preliminary data.</text>
</comment>
<dbReference type="RefSeq" id="WP_146885107.1">
    <property type="nucleotide sequence ID" value="NZ_BJXB01000011.1"/>
</dbReference>
<keyword evidence="2" id="KW-1185">Reference proteome</keyword>
<evidence type="ECO:0000313" key="1">
    <source>
        <dbReference type="EMBL" id="GEM47113.1"/>
    </source>
</evidence>
<dbReference type="AlphaFoldDB" id="A0A511N2P4"/>
<gene>
    <name evidence="1" type="ORF">DC3_27480</name>
</gene>
<evidence type="ECO:0000313" key="2">
    <source>
        <dbReference type="Proteomes" id="UP000321306"/>
    </source>
</evidence>
<proteinExistence type="predicted"/>
<organism evidence="1 2">
    <name type="scientific">Deinococcus cellulosilyticus (strain DSM 18568 / NBRC 106333 / KACC 11606 / 5516J-15)</name>
    <dbReference type="NCBI Taxonomy" id="1223518"/>
    <lineage>
        <taxon>Bacteria</taxon>
        <taxon>Thermotogati</taxon>
        <taxon>Deinococcota</taxon>
        <taxon>Deinococci</taxon>
        <taxon>Deinococcales</taxon>
        <taxon>Deinococcaceae</taxon>
        <taxon>Deinococcus</taxon>
    </lineage>
</organism>
<accession>A0A511N2P4</accession>
<reference evidence="1 2" key="1">
    <citation type="submission" date="2019-07" db="EMBL/GenBank/DDBJ databases">
        <title>Whole genome shotgun sequence of Deinococcus cellulosilyticus NBRC 106333.</title>
        <authorList>
            <person name="Hosoyama A."/>
            <person name="Uohara A."/>
            <person name="Ohji S."/>
            <person name="Ichikawa N."/>
        </authorList>
    </citation>
    <scope>NUCLEOTIDE SEQUENCE [LARGE SCALE GENOMIC DNA]</scope>
    <source>
        <strain evidence="1 2">NBRC 106333</strain>
    </source>
</reference>